<dbReference type="PANTHER" id="PTHR36507:SF1">
    <property type="entry name" value="BLL1555 PROTEIN"/>
    <property type="match status" value="1"/>
</dbReference>
<dbReference type="Proteomes" id="UP000070255">
    <property type="component" value="Unassembled WGS sequence"/>
</dbReference>
<sequence>MLAGAVPAATGEAAATDTHVVVIEGMRFIPQTLTVHRGDRVEWVNKDLVAHTASAMSDAFYSRNIAPGERWRYVADRRGDYPYQCRLHPTMRATLIVR</sequence>
<evidence type="ECO:0000256" key="1">
    <source>
        <dbReference type="ARBA" id="ARBA00004418"/>
    </source>
</evidence>
<dbReference type="EMBL" id="LNJQ01000001">
    <property type="protein sequence ID" value="KWZ44626.1"/>
    <property type="molecule type" value="Genomic_DNA"/>
</dbReference>
<protein>
    <submittedName>
        <fullName evidence="3">Copper-binding protein</fullName>
    </submittedName>
</protein>
<comment type="subcellular location">
    <subcellularLocation>
        <location evidence="1">Periplasm</location>
    </subcellularLocation>
</comment>
<name>A0ABR5THZ9_9BURK</name>
<dbReference type="Pfam" id="PF13473">
    <property type="entry name" value="Cupredoxin_1"/>
    <property type="match status" value="1"/>
</dbReference>
<gene>
    <name evidence="3" type="ORF">WS72_00065</name>
</gene>
<evidence type="ECO:0000259" key="2">
    <source>
        <dbReference type="Pfam" id="PF13473"/>
    </source>
</evidence>
<dbReference type="InterPro" id="IPR028096">
    <property type="entry name" value="EfeO_Cupredoxin"/>
</dbReference>
<dbReference type="InterPro" id="IPR035668">
    <property type="entry name" value="Amicyanin"/>
</dbReference>
<comment type="caution">
    <text evidence="3">The sequence shown here is derived from an EMBL/GenBank/DDBJ whole genome shotgun (WGS) entry which is preliminary data.</text>
</comment>
<evidence type="ECO:0000313" key="3">
    <source>
        <dbReference type="EMBL" id="KWZ44626.1"/>
    </source>
</evidence>
<dbReference type="Gene3D" id="2.60.40.420">
    <property type="entry name" value="Cupredoxins - blue copper proteins"/>
    <property type="match status" value="1"/>
</dbReference>
<feature type="domain" description="EfeO-type cupredoxin-like" evidence="2">
    <location>
        <begin position="8"/>
        <end position="97"/>
    </location>
</feature>
<dbReference type="PANTHER" id="PTHR36507">
    <property type="entry name" value="BLL1555 PROTEIN"/>
    <property type="match status" value="1"/>
</dbReference>
<dbReference type="CDD" id="cd13921">
    <property type="entry name" value="Amicyanin"/>
    <property type="match status" value="1"/>
</dbReference>
<dbReference type="SUPFAM" id="SSF49503">
    <property type="entry name" value="Cupredoxins"/>
    <property type="match status" value="1"/>
</dbReference>
<dbReference type="InterPro" id="IPR008972">
    <property type="entry name" value="Cupredoxin"/>
</dbReference>
<proteinExistence type="predicted"/>
<accession>A0ABR5THZ9</accession>
<keyword evidence="4" id="KW-1185">Reference proteome</keyword>
<evidence type="ECO:0000313" key="4">
    <source>
        <dbReference type="Proteomes" id="UP000070255"/>
    </source>
</evidence>
<reference evidence="3 4" key="1">
    <citation type="submission" date="2015-11" db="EMBL/GenBank/DDBJ databases">
        <authorList>
            <person name="Sahl J."/>
            <person name="Wagner D."/>
            <person name="Keim P."/>
        </authorList>
    </citation>
    <scope>NUCLEOTIDE SEQUENCE [LARGE SCALE GENOMIC DNA]</scope>
    <source>
        <strain evidence="3 4">BDU18</strain>
    </source>
</reference>
<dbReference type="InterPro" id="IPR052721">
    <property type="entry name" value="ET_Amicyanin"/>
</dbReference>
<organism evidence="3 4">
    <name type="scientific">Burkholderia savannae</name>
    <dbReference type="NCBI Taxonomy" id="1637837"/>
    <lineage>
        <taxon>Bacteria</taxon>
        <taxon>Pseudomonadati</taxon>
        <taxon>Pseudomonadota</taxon>
        <taxon>Betaproteobacteria</taxon>
        <taxon>Burkholderiales</taxon>
        <taxon>Burkholderiaceae</taxon>
        <taxon>Burkholderia</taxon>
        <taxon>pseudomallei group</taxon>
    </lineage>
</organism>